<organism evidence="1 2">
    <name type="scientific">Rubroshorea leprosula</name>
    <dbReference type="NCBI Taxonomy" id="152421"/>
    <lineage>
        <taxon>Eukaryota</taxon>
        <taxon>Viridiplantae</taxon>
        <taxon>Streptophyta</taxon>
        <taxon>Embryophyta</taxon>
        <taxon>Tracheophyta</taxon>
        <taxon>Spermatophyta</taxon>
        <taxon>Magnoliopsida</taxon>
        <taxon>eudicotyledons</taxon>
        <taxon>Gunneridae</taxon>
        <taxon>Pentapetalae</taxon>
        <taxon>rosids</taxon>
        <taxon>malvids</taxon>
        <taxon>Malvales</taxon>
        <taxon>Dipterocarpaceae</taxon>
        <taxon>Rubroshorea</taxon>
    </lineage>
</organism>
<reference evidence="1 2" key="1">
    <citation type="journal article" date="2021" name="Commun. Biol.">
        <title>The genome of Shorea leprosula (Dipterocarpaceae) highlights the ecological relevance of drought in aseasonal tropical rainforests.</title>
        <authorList>
            <person name="Ng K.K.S."/>
            <person name="Kobayashi M.J."/>
            <person name="Fawcett J.A."/>
            <person name="Hatakeyama M."/>
            <person name="Paape T."/>
            <person name="Ng C.H."/>
            <person name="Ang C.C."/>
            <person name="Tnah L.H."/>
            <person name="Lee C.T."/>
            <person name="Nishiyama T."/>
            <person name="Sese J."/>
            <person name="O'Brien M.J."/>
            <person name="Copetti D."/>
            <person name="Mohd Noor M.I."/>
            <person name="Ong R.C."/>
            <person name="Putra M."/>
            <person name="Sireger I.Z."/>
            <person name="Indrioko S."/>
            <person name="Kosugi Y."/>
            <person name="Izuno A."/>
            <person name="Isagi Y."/>
            <person name="Lee S.L."/>
            <person name="Shimizu K.K."/>
        </authorList>
    </citation>
    <scope>NUCLEOTIDE SEQUENCE [LARGE SCALE GENOMIC DNA]</scope>
    <source>
        <strain evidence="1">214</strain>
    </source>
</reference>
<dbReference type="EMBL" id="BPVZ01000270">
    <property type="protein sequence ID" value="GKV48790.1"/>
    <property type="molecule type" value="Genomic_DNA"/>
</dbReference>
<accession>A0AAV5MFX6</accession>
<sequence>MLSPWLGELVHNCVIHYKAAGTRPGFDQFSSFECYS</sequence>
<dbReference type="Proteomes" id="UP001054252">
    <property type="component" value="Unassembled WGS sequence"/>
</dbReference>
<name>A0AAV5MFX6_9ROSI</name>
<keyword evidence="2" id="KW-1185">Reference proteome</keyword>
<dbReference type="AlphaFoldDB" id="A0AAV5MFX6"/>
<comment type="caution">
    <text evidence="1">The sequence shown here is derived from an EMBL/GenBank/DDBJ whole genome shotgun (WGS) entry which is preliminary data.</text>
</comment>
<evidence type="ECO:0000313" key="2">
    <source>
        <dbReference type="Proteomes" id="UP001054252"/>
    </source>
</evidence>
<proteinExistence type="predicted"/>
<gene>
    <name evidence="1" type="ORF">SLEP1_g55581</name>
</gene>
<evidence type="ECO:0000313" key="1">
    <source>
        <dbReference type="EMBL" id="GKV48790.1"/>
    </source>
</evidence>
<protein>
    <submittedName>
        <fullName evidence="1">Uncharacterized protein</fullName>
    </submittedName>
</protein>